<keyword evidence="2" id="KW-0449">Lipoprotein</keyword>
<dbReference type="Proteomes" id="UP001495910">
    <property type="component" value="Unassembled WGS sequence"/>
</dbReference>
<keyword evidence="2" id="KW-0564">Palmitate</keyword>
<dbReference type="Gene3D" id="1.20.1600.10">
    <property type="entry name" value="Outer membrane efflux proteins (OEP)"/>
    <property type="match status" value="1"/>
</dbReference>
<evidence type="ECO:0000256" key="2">
    <source>
        <dbReference type="RuleBase" id="RU362097"/>
    </source>
</evidence>
<dbReference type="InterPro" id="IPR003423">
    <property type="entry name" value="OMP_efflux"/>
</dbReference>
<comment type="subcellular location">
    <subcellularLocation>
        <location evidence="2">Cell membrane</location>
        <topology evidence="2">Lipid-anchor</topology>
    </subcellularLocation>
</comment>
<keyword evidence="4" id="KW-1185">Reference proteome</keyword>
<dbReference type="SUPFAM" id="SSF56954">
    <property type="entry name" value="Outer membrane efflux proteins (OEP)"/>
    <property type="match status" value="1"/>
</dbReference>
<keyword evidence="2" id="KW-0732">Signal</keyword>
<evidence type="ECO:0000313" key="4">
    <source>
        <dbReference type="Proteomes" id="UP001495910"/>
    </source>
</evidence>
<dbReference type="PANTHER" id="PTHR30203:SF32">
    <property type="entry name" value="CATION EFFLUX SYSTEM PROTEIN CUSC"/>
    <property type="match status" value="1"/>
</dbReference>
<name>A0ABU9Q0I6_9BURK</name>
<proteinExistence type="inferred from homology"/>
<dbReference type="EMBL" id="JBANDC010000017">
    <property type="protein sequence ID" value="MEM4989736.1"/>
    <property type="molecule type" value="Genomic_DNA"/>
</dbReference>
<evidence type="ECO:0000313" key="3">
    <source>
        <dbReference type="EMBL" id="MEM4989736.1"/>
    </source>
</evidence>
<dbReference type="InterPro" id="IPR010131">
    <property type="entry name" value="MdtP/NodT-like"/>
</dbReference>
<reference evidence="3 4" key="1">
    <citation type="submission" date="2024-02" db="EMBL/GenBank/DDBJ databases">
        <title>Draft genome sequence of Collimonas sp. strain H4R21, an effective mineral-weathering bacterial strain isolated from the beech rhizosphere.</title>
        <authorList>
            <person name="Morin E."/>
            <person name="Uroz S."/>
            <person name="Leveau J.H.J."/>
            <person name="Kumar R."/>
            <person name="Rey M.W."/>
            <person name="Pham J."/>
        </authorList>
    </citation>
    <scope>NUCLEOTIDE SEQUENCE [LARGE SCALE GENOMIC DNA]</scope>
    <source>
        <strain evidence="3 4">H4R21</strain>
    </source>
</reference>
<sequence length="490" mass="52100">MAPFKYAAGAMLLALAAGCSLQPVYHRPAMPVATGYPAGAAYQAPAGKAGGTALPAADIGWRDFLSDPRLQRLVELALQNNRDLRVAVLNVEKVQAQYRIERASLFPQVNGNAGLSDSRTPASIASSHNAAVSHDYSAGLSAAWEIDFFGRLRSLSDAALEQYLASAHARQAAEILLVSQTADQYLATLAYDEQLALTKGTLQTAQAAYKIVKLQFDTGTASELDLRLSQTAVEQAQVNYSARVRLRAQAENALVLLVGQPLPRDLPPAVKLGRQPVLADIPAGLPSDLLQRRPDILQAEAVLRSENADIGAARAAFFPRISLTGSLGSASATLGGLFAAGSSAWSFIPSLTLPIFNAGANQANLDVALIQKDIGIAQYEKTVQLAFREVSDGLAARGTYDDQLAAQQRYADAQQRRFELASMLYANGSNSYLDVLTAQTDLYAAQQALITARLNRLTSLVDLYRALGGGWLQHSGDVARPAASPIAQAG</sequence>
<protein>
    <submittedName>
        <fullName evidence="3">Efflux transporter outer membrane subunit</fullName>
    </submittedName>
</protein>
<accession>A0ABU9Q0I6</accession>
<comment type="similarity">
    <text evidence="1 2">Belongs to the outer membrane factor (OMF) (TC 1.B.17) family.</text>
</comment>
<comment type="caution">
    <text evidence="3">The sequence shown here is derived from an EMBL/GenBank/DDBJ whole genome shotgun (WGS) entry which is preliminary data.</text>
</comment>
<dbReference type="NCBIfam" id="TIGR01845">
    <property type="entry name" value="outer_NodT"/>
    <property type="match status" value="1"/>
</dbReference>
<organism evidence="3 4">
    <name type="scientific">Collimonas rhizosphaerae</name>
    <dbReference type="NCBI Taxonomy" id="3126357"/>
    <lineage>
        <taxon>Bacteria</taxon>
        <taxon>Pseudomonadati</taxon>
        <taxon>Pseudomonadota</taxon>
        <taxon>Betaproteobacteria</taxon>
        <taxon>Burkholderiales</taxon>
        <taxon>Oxalobacteraceae</taxon>
        <taxon>Collimonas</taxon>
    </lineage>
</organism>
<dbReference type="PROSITE" id="PS51257">
    <property type="entry name" value="PROKAR_LIPOPROTEIN"/>
    <property type="match status" value="1"/>
</dbReference>
<evidence type="ECO:0000256" key="1">
    <source>
        <dbReference type="ARBA" id="ARBA00007613"/>
    </source>
</evidence>
<dbReference type="PANTHER" id="PTHR30203">
    <property type="entry name" value="OUTER MEMBRANE CATION EFFLUX PROTEIN"/>
    <property type="match status" value="1"/>
</dbReference>
<dbReference type="Gene3D" id="2.20.200.10">
    <property type="entry name" value="Outer membrane efflux proteins (OEP)"/>
    <property type="match status" value="1"/>
</dbReference>
<keyword evidence="2" id="KW-0472">Membrane</keyword>
<keyword evidence="2" id="KW-1134">Transmembrane beta strand</keyword>
<keyword evidence="2" id="KW-0812">Transmembrane</keyword>
<dbReference type="Pfam" id="PF02321">
    <property type="entry name" value="OEP"/>
    <property type="match status" value="2"/>
</dbReference>
<gene>
    <name evidence="3" type="ORF">V8G57_20275</name>
</gene>
<dbReference type="RefSeq" id="WP_342830902.1">
    <property type="nucleotide sequence ID" value="NZ_JBANDC010000017.1"/>
</dbReference>
<feature type="signal peptide" evidence="2">
    <location>
        <begin position="1"/>
        <end position="21"/>
    </location>
</feature>
<feature type="chain" id="PRO_5045005982" evidence="2">
    <location>
        <begin position="22"/>
        <end position="490"/>
    </location>
</feature>